<evidence type="ECO:0000313" key="3">
    <source>
        <dbReference type="EMBL" id="KAF2706944.1"/>
    </source>
</evidence>
<dbReference type="OrthoDB" id="5596422at2759"/>
<accession>A0A6G1K264</accession>
<dbReference type="EMBL" id="MU005775">
    <property type="protein sequence ID" value="KAF2706944.1"/>
    <property type="molecule type" value="Genomic_DNA"/>
</dbReference>
<sequence>MSLPALLSFRKQQLLVAFASLRCAQLDGVFVSITPGDPSLWVGVIFVRKGPYAPAVLRFQVSFPPSYPTLPPLVTFSTDVFHPLLTPLTTYTYTTGSSDTDTVSATDEERLPPGGFSLRHGFPQWFGRAQRSAASSRNASGSGIGSSSQSHTSAVPESKDPIRTTDISSMVAASGKEASIVTVLEYIRSTFCDEAVLDSIPLEAAANPGAYHAWRTYRAPSLQSEPSPARDPTIPVPQHSATGKAQESSAFGVNRRPGQWNWDGVWEERVKKAVKASLSEPVLFGGGAGEDVIRFRHENDESMDNMKRQLETVTSRTGEV</sequence>
<evidence type="ECO:0000313" key="4">
    <source>
        <dbReference type="Proteomes" id="UP000799428"/>
    </source>
</evidence>
<feature type="region of interest" description="Disordered" evidence="1">
    <location>
        <begin position="136"/>
        <end position="163"/>
    </location>
</feature>
<gene>
    <name evidence="3" type="ORF">K504DRAFT_459378</name>
</gene>
<protein>
    <recommendedName>
        <fullName evidence="2">UBC core domain-containing protein</fullName>
    </recommendedName>
</protein>
<feature type="region of interest" description="Disordered" evidence="1">
    <location>
        <begin position="222"/>
        <end position="255"/>
    </location>
</feature>
<dbReference type="SUPFAM" id="SSF54495">
    <property type="entry name" value="UBC-like"/>
    <property type="match status" value="1"/>
</dbReference>
<dbReference type="CDD" id="cd23814">
    <property type="entry name" value="UEV_AKTIP"/>
    <property type="match status" value="1"/>
</dbReference>
<dbReference type="InterPro" id="IPR016135">
    <property type="entry name" value="UBQ-conjugating_enzyme/RWD"/>
</dbReference>
<keyword evidence="4" id="KW-1185">Reference proteome</keyword>
<dbReference type="Proteomes" id="UP000799428">
    <property type="component" value="Unassembled WGS sequence"/>
</dbReference>
<dbReference type="InterPro" id="IPR000608">
    <property type="entry name" value="UBC"/>
</dbReference>
<feature type="compositionally biased region" description="Polar residues" evidence="1">
    <location>
        <begin position="239"/>
        <end position="251"/>
    </location>
</feature>
<dbReference type="PROSITE" id="PS50127">
    <property type="entry name" value="UBC_2"/>
    <property type="match status" value="1"/>
</dbReference>
<name>A0A6G1K264_9PLEO</name>
<evidence type="ECO:0000259" key="2">
    <source>
        <dbReference type="PROSITE" id="PS50127"/>
    </source>
</evidence>
<dbReference type="Pfam" id="PF00179">
    <property type="entry name" value="UQ_con"/>
    <property type="match status" value="1"/>
</dbReference>
<feature type="region of interest" description="Disordered" evidence="1">
    <location>
        <begin position="96"/>
        <end position="119"/>
    </location>
</feature>
<dbReference type="Gene3D" id="3.10.110.10">
    <property type="entry name" value="Ubiquitin Conjugating Enzyme"/>
    <property type="match status" value="1"/>
</dbReference>
<proteinExistence type="predicted"/>
<feature type="compositionally biased region" description="Low complexity" evidence="1">
    <location>
        <begin position="136"/>
        <end position="150"/>
    </location>
</feature>
<dbReference type="AlphaFoldDB" id="A0A6G1K264"/>
<feature type="domain" description="UBC core" evidence="2">
    <location>
        <begin position="9"/>
        <end position="171"/>
    </location>
</feature>
<reference evidence="3" key="1">
    <citation type="journal article" date="2020" name="Stud. Mycol.">
        <title>101 Dothideomycetes genomes: a test case for predicting lifestyles and emergence of pathogens.</title>
        <authorList>
            <person name="Haridas S."/>
            <person name="Albert R."/>
            <person name="Binder M."/>
            <person name="Bloem J."/>
            <person name="Labutti K."/>
            <person name="Salamov A."/>
            <person name="Andreopoulos B."/>
            <person name="Baker S."/>
            <person name="Barry K."/>
            <person name="Bills G."/>
            <person name="Bluhm B."/>
            <person name="Cannon C."/>
            <person name="Castanera R."/>
            <person name="Culley D."/>
            <person name="Daum C."/>
            <person name="Ezra D."/>
            <person name="Gonzalez J."/>
            <person name="Henrissat B."/>
            <person name="Kuo A."/>
            <person name="Liang C."/>
            <person name="Lipzen A."/>
            <person name="Lutzoni F."/>
            <person name="Magnuson J."/>
            <person name="Mondo S."/>
            <person name="Nolan M."/>
            <person name="Ohm R."/>
            <person name="Pangilinan J."/>
            <person name="Park H.-J."/>
            <person name="Ramirez L."/>
            <person name="Alfaro M."/>
            <person name="Sun H."/>
            <person name="Tritt A."/>
            <person name="Yoshinaga Y."/>
            <person name="Zwiers L.-H."/>
            <person name="Turgeon B."/>
            <person name="Goodwin S."/>
            <person name="Spatafora J."/>
            <person name="Crous P."/>
            <person name="Grigoriev I."/>
        </authorList>
    </citation>
    <scope>NUCLEOTIDE SEQUENCE</scope>
    <source>
        <strain evidence="3">CBS 279.74</strain>
    </source>
</reference>
<organism evidence="3 4">
    <name type="scientific">Pleomassaria siparia CBS 279.74</name>
    <dbReference type="NCBI Taxonomy" id="1314801"/>
    <lineage>
        <taxon>Eukaryota</taxon>
        <taxon>Fungi</taxon>
        <taxon>Dikarya</taxon>
        <taxon>Ascomycota</taxon>
        <taxon>Pezizomycotina</taxon>
        <taxon>Dothideomycetes</taxon>
        <taxon>Pleosporomycetidae</taxon>
        <taxon>Pleosporales</taxon>
        <taxon>Pleomassariaceae</taxon>
        <taxon>Pleomassaria</taxon>
    </lineage>
</organism>
<evidence type="ECO:0000256" key="1">
    <source>
        <dbReference type="SAM" id="MobiDB-lite"/>
    </source>
</evidence>